<dbReference type="InterPro" id="IPR029063">
    <property type="entry name" value="SAM-dependent_MTases_sf"/>
</dbReference>
<dbReference type="Pfam" id="PF03705">
    <property type="entry name" value="CheR_N"/>
    <property type="match status" value="1"/>
</dbReference>
<reference evidence="2 3" key="1">
    <citation type="submission" date="2022-11" db="EMBL/GenBank/DDBJ databases">
        <title>Minimal conservation of predation-associated metabolite biosynthetic gene clusters underscores biosynthetic potential of Myxococcota including descriptions for ten novel species: Archangium lansinium sp. nov., Myxococcus landrumus sp. nov., Nannocystis bai.</title>
        <authorList>
            <person name="Ahearne A."/>
            <person name="Stevens C."/>
            <person name="Dowd S."/>
        </authorList>
    </citation>
    <scope>NUCLEOTIDE SEQUENCE [LARGE SCALE GENOMIC DNA]</scope>
    <source>
        <strain evidence="2 3">BB15-2</strain>
    </source>
</reference>
<accession>A0ABT5EAD0</accession>
<dbReference type="PANTHER" id="PTHR24422">
    <property type="entry name" value="CHEMOTAXIS PROTEIN METHYLTRANSFERASE"/>
    <property type="match status" value="1"/>
</dbReference>
<evidence type="ECO:0000313" key="2">
    <source>
        <dbReference type="EMBL" id="MDC0722811.1"/>
    </source>
</evidence>
<dbReference type="PROSITE" id="PS50123">
    <property type="entry name" value="CHER"/>
    <property type="match status" value="1"/>
</dbReference>
<feature type="domain" description="CheR-type methyltransferase" evidence="1">
    <location>
        <begin position="1"/>
        <end position="251"/>
    </location>
</feature>
<keyword evidence="3" id="KW-1185">Reference proteome</keyword>
<dbReference type="Gene3D" id="3.40.50.150">
    <property type="entry name" value="Vaccinia Virus protein VP39"/>
    <property type="match status" value="1"/>
</dbReference>
<dbReference type="Proteomes" id="UP001221686">
    <property type="component" value="Unassembled WGS sequence"/>
</dbReference>
<evidence type="ECO:0000313" key="3">
    <source>
        <dbReference type="Proteomes" id="UP001221686"/>
    </source>
</evidence>
<dbReference type="Pfam" id="PF01739">
    <property type="entry name" value="CheR"/>
    <property type="match status" value="1"/>
</dbReference>
<dbReference type="PANTHER" id="PTHR24422:SF8">
    <property type="entry name" value="CHEMOTAXIS PROTEIN"/>
    <property type="match status" value="1"/>
</dbReference>
<dbReference type="SUPFAM" id="SSF53335">
    <property type="entry name" value="S-adenosyl-L-methionine-dependent methyltransferases"/>
    <property type="match status" value="1"/>
</dbReference>
<organism evidence="2 3">
    <name type="scientific">Nannocystis bainbridge</name>
    <dbReference type="NCBI Taxonomy" id="2995303"/>
    <lineage>
        <taxon>Bacteria</taxon>
        <taxon>Pseudomonadati</taxon>
        <taxon>Myxococcota</taxon>
        <taxon>Polyangia</taxon>
        <taxon>Nannocystales</taxon>
        <taxon>Nannocystaceae</taxon>
        <taxon>Nannocystis</taxon>
    </lineage>
</organism>
<dbReference type="InterPro" id="IPR000780">
    <property type="entry name" value="CheR_MeTrfase"/>
</dbReference>
<dbReference type="InterPro" id="IPR022642">
    <property type="entry name" value="CheR_C"/>
</dbReference>
<protein>
    <submittedName>
        <fullName evidence="2">Protein-glutamate O-methyltransferase CheR</fullName>
    </submittedName>
</protein>
<dbReference type="EMBL" id="JAQNDL010000004">
    <property type="protein sequence ID" value="MDC0722811.1"/>
    <property type="molecule type" value="Genomic_DNA"/>
</dbReference>
<dbReference type="SMART" id="SM00138">
    <property type="entry name" value="MeTrc"/>
    <property type="match status" value="1"/>
</dbReference>
<name>A0ABT5EAD0_9BACT</name>
<dbReference type="SUPFAM" id="SSF47757">
    <property type="entry name" value="Chemotaxis receptor methyltransferase CheR, N-terminal domain"/>
    <property type="match status" value="1"/>
</dbReference>
<dbReference type="InterPro" id="IPR022641">
    <property type="entry name" value="CheR_N"/>
</dbReference>
<dbReference type="PRINTS" id="PR00996">
    <property type="entry name" value="CHERMTFRASE"/>
</dbReference>
<proteinExistence type="predicted"/>
<dbReference type="InterPro" id="IPR050903">
    <property type="entry name" value="Bact_Chemotaxis_MeTrfase"/>
</dbReference>
<evidence type="ECO:0000259" key="1">
    <source>
        <dbReference type="PROSITE" id="PS50123"/>
    </source>
</evidence>
<gene>
    <name evidence="2" type="ORF">POL25_38330</name>
</gene>
<sequence length="273" mass="30931">MISPTPSDTELAELLDAVYHRYHYDFRGYAEASLRRRLASALTHLRCASVGELRARVLAQPRCFSELLQFLTVQVSDLFRDPSYFRSIREKVVPYLRTFPSIKVWVAGCATGEEAYSLAIVFAEEGLLDRTLIYATDIHPESLRVAEAGVYALDRFARFSDSYRLAGGHGSLANFYTAQYSSAILDRKLKQSILFSDHSLATDVAFAEVELVSCRNVLIYFDRPLQDRAIGVLRDSVRRKGFLGLGAKETLRFSPHAEAFTEAVPEDRIYQRR</sequence>
<comment type="caution">
    <text evidence="2">The sequence shown here is derived from an EMBL/GenBank/DDBJ whole genome shotgun (WGS) entry which is preliminary data.</text>
</comment>